<dbReference type="Pfam" id="PF00226">
    <property type="entry name" value="DnaJ"/>
    <property type="match status" value="1"/>
</dbReference>
<feature type="domain" description="J" evidence="3">
    <location>
        <begin position="9"/>
        <end position="74"/>
    </location>
</feature>
<sequence length="555" mass="61810">METTEVFIDSYAVLGVAQDASIKDINAAYKRLALRFHPDKAGSHAEAITQFQNLQDAVEILRDPSRRRDLDRTLDSRGNRHRNRYASNNWSYHDRNAETHQFSSKRQRGKYGFASRNRGQQKPPYSKKEFDDLLRRQEQWQQSSYNSGTSRYTYSYGHSVHMDPESEESKATRARYHAENVQWEREWAGIDSEVEKARAESRKEAMRARVARDMAQMEVDEVEAKRESPPVDSPAKPIVDPLNTAIDNAVNGIQLCAGFWNYANGLAPHPEENVKKGFSHAFGGFEHYKLVKEPVIMDNKPQDSKLGDSKEIPATSEVPTNPLAFAGFEHYKHVKEPVIMDNKPQDSKLGDSKGIPAPSEVPISPLAFAGNLPTTPSFNGSSVINSSVKSHQASERPISPIVSEPSTSFYSARDDSTDQASSPASLDANTTAQKLGNAYVVGHESTLDHLVPLFEQKLADPLGRYSINDLASELNGLVLESYSSWLEDVRLSIPGASPATARATSEACSHLGGWYKGYGHDQCDNCHFWKPLYVLTCAGCGTKGCIRCKFVFGHH</sequence>
<feature type="region of interest" description="Disordered" evidence="2">
    <location>
        <begin position="388"/>
        <end position="426"/>
    </location>
</feature>
<dbReference type="SUPFAM" id="SSF46565">
    <property type="entry name" value="Chaperone J-domain"/>
    <property type="match status" value="1"/>
</dbReference>
<dbReference type="Gene3D" id="1.10.287.110">
    <property type="entry name" value="DnaJ domain"/>
    <property type="match status" value="1"/>
</dbReference>
<evidence type="ECO:0000256" key="2">
    <source>
        <dbReference type="SAM" id="MobiDB-lite"/>
    </source>
</evidence>
<dbReference type="InterPro" id="IPR051948">
    <property type="entry name" value="Hsp70_co-chaperone_J-domain"/>
</dbReference>
<proteinExistence type="predicted"/>
<comment type="caution">
    <text evidence="4">The sequence shown here is derived from an EMBL/GenBank/DDBJ whole genome shotgun (WGS) entry which is preliminary data.</text>
</comment>
<protein>
    <recommendedName>
        <fullName evidence="3">J domain-containing protein</fullName>
    </recommendedName>
</protein>
<keyword evidence="5" id="KW-1185">Reference proteome</keyword>
<accession>A0A9W4HJS8</accession>
<reference evidence="4" key="1">
    <citation type="submission" date="2021-07" db="EMBL/GenBank/DDBJ databases">
        <authorList>
            <person name="Branca A.L. A."/>
        </authorList>
    </citation>
    <scope>NUCLEOTIDE SEQUENCE</scope>
</reference>
<keyword evidence="1" id="KW-0143">Chaperone</keyword>
<feature type="region of interest" description="Disordered" evidence="2">
    <location>
        <begin position="70"/>
        <end position="130"/>
    </location>
</feature>
<gene>
    <name evidence="4" type="ORF">POLS_LOCUS3525</name>
</gene>
<dbReference type="OrthoDB" id="442087at2759"/>
<dbReference type="SMART" id="SM00271">
    <property type="entry name" value="DnaJ"/>
    <property type="match status" value="1"/>
</dbReference>
<dbReference type="InterPro" id="IPR001623">
    <property type="entry name" value="DnaJ_domain"/>
</dbReference>
<evidence type="ECO:0000259" key="3">
    <source>
        <dbReference type="PROSITE" id="PS50076"/>
    </source>
</evidence>
<name>A0A9W4HJS8_PENOL</name>
<evidence type="ECO:0000313" key="5">
    <source>
        <dbReference type="Proteomes" id="UP001153618"/>
    </source>
</evidence>
<dbReference type="PANTHER" id="PTHR44360:SF1">
    <property type="entry name" value="DNAJ HOMOLOG SUBFAMILY B MEMBER 9"/>
    <property type="match status" value="1"/>
</dbReference>
<dbReference type="CDD" id="cd06257">
    <property type="entry name" value="DnaJ"/>
    <property type="match status" value="1"/>
</dbReference>
<dbReference type="GO" id="GO:0036503">
    <property type="term" value="P:ERAD pathway"/>
    <property type="evidence" value="ECO:0007669"/>
    <property type="project" value="TreeGrafter"/>
</dbReference>
<dbReference type="GO" id="GO:0051087">
    <property type="term" value="F:protein-folding chaperone binding"/>
    <property type="evidence" value="ECO:0007669"/>
    <property type="project" value="TreeGrafter"/>
</dbReference>
<dbReference type="Proteomes" id="UP001153618">
    <property type="component" value="Unassembled WGS sequence"/>
</dbReference>
<dbReference type="GO" id="GO:0005783">
    <property type="term" value="C:endoplasmic reticulum"/>
    <property type="evidence" value="ECO:0007669"/>
    <property type="project" value="TreeGrafter"/>
</dbReference>
<evidence type="ECO:0000256" key="1">
    <source>
        <dbReference type="ARBA" id="ARBA00023186"/>
    </source>
</evidence>
<organism evidence="4 5">
    <name type="scientific">Penicillium olsonii</name>
    <dbReference type="NCBI Taxonomy" id="99116"/>
    <lineage>
        <taxon>Eukaryota</taxon>
        <taxon>Fungi</taxon>
        <taxon>Dikarya</taxon>
        <taxon>Ascomycota</taxon>
        <taxon>Pezizomycotina</taxon>
        <taxon>Eurotiomycetes</taxon>
        <taxon>Eurotiomycetidae</taxon>
        <taxon>Eurotiales</taxon>
        <taxon>Aspergillaceae</taxon>
        <taxon>Penicillium</taxon>
    </lineage>
</organism>
<dbReference type="GO" id="GO:0051787">
    <property type="term" value="F:misfolded protein binding"/>
    <property type="evidence" value="ECO:0007669"/>
    <property type="project" value="TreeGrafter"/>
</dbReference>
<dbReference type="InterPro" id="IPR036869">
    <property type="entry name" value="J_dom_sf"/>
</dbReference>
<dbReference type="EMBL" id="CAJVOS010000017">
    <property type="protein sequence ID" value="CAG8060455.1"/>
    <property type="molecule type" value="Genomic_DNA"/>
</dbReference>
<dbReference type="PANTHER" id="PTHR44360">
    <property type="entry name" value="DNAJ HOMOLOG SUBFAMILY B MEMBER 9"/>
    <property type="match status" value="1"/>
</dbReference>
<dbReference type="PROSITE" id="PS50076">
    <property type="entry name" value="DNAJ_2"/>
    <property type="match status" value="1"/>
</dbReference>
<evidence type="ECO:0000313" key="4">
    <source>
        <dbReference type="EMBL" id="CAG8060455.1"/>
    </source>
</evidence>
<dbReference type="PRINTS" id="PR00625">
    <property type="entry name" value="JDOMAIN"/>
</dbReference>
<dbReference type="AlphaFoldDB" id="A0A9W4HJS8"/>